<name>A0A286UTF3_9AGAM</name>
<dbReference type="AlphaFoldDB" id="A0A286UTF3"/>
<evidence type="ECO:0000313" key="5">
    <source>
        <dbReference type="EMBL" id="PAV22858.1"/>
    </source>
</evidence>
<dbReference type="InterPro" id="IPR000242">
    <property type="entry name" value="PTP_cat"/>
</dbReference>
<dbReference type="InterPro" id="IPR016130">
    <property type="entry name" value="Tyr_Pase_AS"/>
</dbReference>
<dbReference type="InterPro" id="IPR003595">
    <property type="entry name" value="Tyr_Pase_cat"/>
</dbReference>
<evidence type="ECO:0000256" key="1">
    <source>
        <dbReference type="ARBA" id="ARBA00009649"/>
    </source>
</evidence>
<dbReference type="PROSITE" id="PS00383">
    <property type="entry name" value="TYR_PHOSPHATASE_1"/>
    <property type="match status" value="1"/>
</dbReference>
<dbReference type="GO" id="GO:0004725">
    <property type="term" value="F:protein tyrosine phosphatase activity"/>
    <property type="evidence" value="ECO:0007669"/>
    <property type="project" value="InterPro"/>
</dbReference>
<feature type="region of interest" description="Disordered" evidence="2">
    <location>
        <begin position="1"/>
        <end position="27"/>
    </location>
</feature>
<dbReference type="InterPro" id="IPR050348">
    <property type="entry name" value="Protein-Tyr_Phosphatase"/>
</dbReference>
<protein>
    <submittedName>
        <fullName evidence="5">Phosphatases II</fullName>
    </submittedName>
</protein>
<feature type="compositionally biased region" description="Basic and acidic residues" evidence="2">
    <location>
        <begin position="13"/>
        <end position="27"/>
    </location>
</feature>
<dbReference type="PANTHER" id="PTHR19134">
    <property type="entry name" value="RECEPTOR-TYPE TYROSINE-PROTEIN PHOSPHATASE"/>
    <property type="match status" value="1"/>
</dbReference>
<evidence type="ECO:0000313" key="6">
    <source>
        <dbReference type="Proteomes" id="UP000217199"/>
    </source>
</evidence>
<evidence type="ECO:0000256" key="2">
    <source>
        <dbReference type="SAM" id="MobiDB-lite"/>
    </source>
</evidence>
<keyword evidence="6" id="KW-1185">Reference proteome</keyword>
<dbReference type="InParanoid" id="A0A286UTF3"/>
<evidence type="ECO:0000259" key="4">
    <source>
        <dbReference type="PROSITE" id="PS50056"/>
    </source>
</evidence>
<dbReference type="PANTHER" id="PTHR19134:SF449">
    <property type="entry name" value="TYROSINE-PROTEIN PHOSPHATASE 1"/>
    <property type="match status" value="1"/>
</dbReference>
<gene>
    <name evidence="5" type="ORF">PNOK_0281500</name>
</gene>
<feature type="domain" description="Tyrosine specific protein phosphatases" evidence="4">
    <location>
        <begin position="230"/>
        <end position="324"/>
    </location>
</feature>
<feature type="compositionally biased region" description="Low complexity" evidence="2">
    <location>
        <begin position="1"/>
        <end position="11"/>
    </location>
</feature>
<dbReference type="Pfam" id="PF00102">
    <property type="entry name" value="Y_phosphatase"/>
    <property type="match status" value="1"/>
</dbReference>
<comment type="caution">
    <text evidence="5">The sequence shown here is derived from an EMBL/GenBank/DDBJ whole genome shotgun (WGS) entry which is preliminary data.</text>
</comment>
<evidence type="ECO:0000259" key="3">
    <source>
        <dbReference type="PROSITE" id="PS50055"/>
    </source>
</evidence>
<dbReference type="SMART" id="SM00194">
    <property type="entry name" value="PTPc"/>
    <property type="match status" value="1"/>
</dbReference>
<comment type="similarity">
    <text evidence="1">Belongs to the protein-tyrosine phosphatase family. Non-receptor class subfamily.</text>
</comment>
<dbReference type="SUPFAM" id="SSF52799">
    <property type="entry name" value="(Phosphotyrosine protein) phosphatases II"/>
    <property type="match status" value="1"/>
</dbReference>
<dbReference type="EMBL" id="NBII01000002">
    <property type="protein sequence ID" value="PAV22858.1"/>
    <property type="molecule type" value="Genomic_DNA"/>
</dbReference>
<dbReference type="PRINTS" id="PR00700">
    <property type="entry name" value="PRTYPHPHTASE"/>
</dbReference>
<dbReference type="InterPro" id="IPR000387">
    <property type="entry name" value="Tyr_Pase_dom"/>
</dbReference>
<dbReference type="SMART" id="SM00404">
    <property type="entry name" value="PTPc_motif"/>
    <property type="match status" value="1"/>
</dbReference>
<dbReference type="OrthoDB" id="10253954at2759"/>
<reference evidence="5 6" key="1">
    <citation type="journal article" date="2017" name="Mol. Ecol.">
        <title>Comparative and population genomic landscape of Phellinus noxius: A hypervariable fungus causing root rot in trees.</title>
        <authorList>
            <person name="Chung C.L."/>
            <person name="Lee T.J."/>
            <person name="Akiba M."/>
            <person name="Lee H.H."/>
            <person name="Kuo T.H."/>
            <person name="Liu D."/>
            <person name="Ke H.M."/>
            <person name="Yokoi T."/>
            <person name="Roa M.B."/>
            <person name="Lu M.J."/>
            <person name="Chang Y.Y."/>
            <person name="Ann P.J."/>
            <person name="Tsai J.N."/>
            <person name="Chen C.Y."/>
            <person name="Tzean S.S."/>
            <person name="Ota Y."/>
            <person name="Hattori T."/>
            <person name="Sahashi N."/>
            <person name="Liou R.F."/>
            <person name="Kikuchi T."/>
            <person name="Tsai I.J."/>
        </authorList>
    </citation>
    <scope>NUCLEOTIDE SEQUENCE [LARGE SCALE GENOMIC DNA]</scope>
    <source>
        <strain evidence="5 6">FFPRI411160</strain>
    </source>
</reference>
<organism evidence="5 6">
    <name type="scientific">Pyrrhoderma noxium</name>
    <dbReference type="NCBI Taxonomy" id="2282107"/>
    <lineage>
        <taxon>Eukaryota</taxon>
        <taxon>Fungi</taxon>
        <taxon>Dikarya</taxon>
        <taxon>Basidiomycota</taxon>
        <taxon>Agaricomycotina</taxon>
        <taxon>Agaricomycetes</taxon>
        <taxon>Hymenochaetales</taxon>
        <taxon>Hymenochaetaceae</taxon>
        <taxon>Pyrrhoderma</taxon>
    </lineage>
</organism>
<dbReference type="PROSITE" id="PS50056">
    <property type="entry name" value="TYR_PHOSPHATASE_2"/>
    <property type="match status" value="1"/>
</dbReference>
<dbReference type="InterPro" id="IPR029021">
    <property type="entry name" value="Prot-tyrosine_phosphatase-like"/>
</dbReference>
<dbReference type="Gene3D" id="3.90.190.10">
    <property type="entry name" value="Protein tyrosine phosphatase superfamily"/>
    <property type="match status" value="1"/>
</dbReference>
<proteinExistence type="inferred from homology"/>
<accession>A0A286UTF3</accession>
<feature type="domain" description="Tyrosine-protein phosphatase" evidence="3">
    <location>
        <begin position="59"/>
        <end position="333"/>
    </location>
</feature>
<dbReference type="STRING" id="2282107.A0A286UTF3"/>
<dbReference type="Proteomes" id="UP000217199">
    <property type="component" value="Unassembled WGS sequence"/>
</dbReference>
<dbReference type="PROSITE" id="PS50055">
    <property type="entry name" value="TYR_PHOSPHATASE_PTP"/>
    <property type="match status" value="1"/>
</dbReference>
<sequence length="337" mass="38655">MSSSSWSEAASTELKRREEDRRSGHKPVEGAYSSLISLKAYVHVEHKQVTHDGESTHEDRTRTYLEAFKKEIKYYHLPYDKALVNKSVKNYFAASWVREGYEGRYWVASRGPSERSLYNLLSMLLSDEDRPAEMNNSYPMRTIVQLNGYDGTADDTVFYLPKEGAKELVKPKRTGTEIYMEVVSQTTMDDMDCIESKVILAQGEKKVNITHLLLNTWKDGEAPDDIKKLIRFIEYVHQINKGEDGQDVPALVHCQAGIGRTGTFIAASSLIRNPCLGSQSTPLSYKSEFESNTLYEKNYGRWVYEIDFLREQRAGMVLSQKQEEFVASVDEELQKRR</sequence>